<dbReference type="GO" id="GO:0055085">
    <property type="term" value="P:transmembrane transport"/>
    <property type="evidence" value="ECO:0007669"/>
    <property type="project" value="InterPro"/>
</dbReference>
<keyword evidence="4" id="KW-1003">Cell membrane</keyword>
<evidence type="ECO:0000259" key="9">
    <source>
        <dbReference type="PROSITE" id="PS50928"/>
    </source>
</evidence>
<feature type="transmembrane region" description="Helical" evidence="8">
    <location>
        <begin position="133"/>
        <end position="152"/>
    </location>
</feature>
<feature type="transmembrane region" description="Helical" evidence="8">
    <location>
        <begin position="12"/>
        <end position="31"/>
    </location>
</feature>
<proteinExistence type="inferred from homology"/>
<feature type="transmembrane region" description="Helical" evidence="8">
    <location>
        <begin position="60"/>
        <end position="84"/>
    </location>
</feature>
<keyword evidence="5 8" id="KW-0812">Transmembrane</keyword>
<name>A0A9D2LZK2_9FIRM</name>
<feature type="transmembrane region" description="Helical" evidence="8">
    <location>
        <begin position="105"/>
        <end position="127"/>
    </location>
</feature>
<dbReference type="AlphaFoldDB" id="A0A9D2LZK2"/>
<dbReference type="GO" id="GO:0005886">
    <property type="term" value="C:plasma membrane"/>
    <property type="evidence" value="ECO:0007669"/>
    <property type="project" value="UniProtKB-SubCell"/>
</dbReference>
<gene>
    <name evidence="10" type="ORF">H9942_07460</name>
</gene>
<protein>
    <submittedName>
        <fullName evidence="10">ABC transporter permease</fullName>
    </submittedName>
</protein>
<dbReference type="SUPFAM" id="SSF161098">
    <property type="entry name" value="MetI-like"/>
    <property type="match status" value="1"/>
</dbReference>
<keyword evidence="6 8" id="KW-1133">Transmembrane helix</keyword>
<keyword evidence="7 8" id="KW-0472">Membrane</keyword>
<evidence type="ECO:0000313" key="10">
    <source>
        <dbReference type="EMBL" id="HJB37889.1"/>
    </source>
</evidence>
<feature type="domain" description="ABC transmembrane type-1" evidence="9">
    <location>
        <begin position="61"/>
        <end position="249"/>
    </location>
</feature>
<dbReference type="InterPro" id="IPR000515">
    <property type="entry name" value="MetI-like"/>
</dbReference>
<dbReference type="InterPro" id="IPR035906">
    <property type="entry name" value="MetI-like_sf"/>
</dbReference>
<dbReference type="PANTHER" id="PTHR43848:SF2">
    <property type="entry name" value="PUTRESCINE TRANSPORT SYSTEM PERMEASE PROTEIN POTI"/>
    <property type="match status" value="1"/>
</dbReference>
<dbReference type="CDD" id="cd06261">
    <property type="entry name" value="TM_PBP2"/>
    <property type="match status" value="1"/>
</dbReference>
<comment type="caution">
    <text evidence="10">The sequence shown here is derived from an EMBL/GenBank/DDBJ whole genome shotgun (WGS) entry which is preliminary data.</text>
</comment>
<sequence length="268" mass="29071">MKNRTKLPNVYLGFLLALMYVPILLVIIYSFNESKLSSVWGGFSLKWYAELFRDRDLFQALWNSIALGVISSCSAAVIGTLGAYGMSKVNFPLKGVVEYVSTLPMMIPEIIMGMVSMVFFSLIGIPFGMGTLVIAHTAFCIPYVFMLVKARLVGMDKSLPEAAQDLGASPVRVFFDVTLPLVAPAIASGMLLAFAMSMDDVIISVFVTGVDTNTLPVKIYSQLKTGVTPEINALCTLLFLATLLLCGLAALVGRTPKKQDSGKDVTER</sequence>
<dbReference type="Pfam" id="PF00528">
    <property type="entry name" value="BPD_transp_1"/>
    <property type="match status" value="1"/>
</dbReference>
<comment type="subcellular location">
    <subcellularLocation>
        <location evidence="1 8">Cell membrane</location>
        <topology evidence="1 8">Multi-pass membrane protein</topology>
    </subcellularLocation>
</comment>
<reference evidence="10" key="1">
    <citation type="journal article" date="2021" name="PeerJ">
        <title>Extensive microbial diversity within the chicken gut microbiome revealed by metagenomics and culture.</title>
        <authorList>
            <person name="Gilroy R."/>
            <person name="Ravi A."/>
            <person name="Getino M."/>
            <person name="Pursley I."/>
            <person name="Horton D.L."/>
            <person name="Alikhan N.F."/>
            <person name="Baker D."/>
            <person name="Gharbi K."/>
            <person name="Hall N."/>
            <person name="Watson M."/>
            <person name="Adriaenssens E.M."/>
            <person name="Foster-Nyarko E."/>
            <person name="Jarju S."/>
            <person name="Secka A."/>
            <person name="Antonio M."/>
            <person name="Oren A."/>
            <person name="Chaudhuri R.R."/>
            <person name="La Ragione R."/>
            <person name="Hildebrand F."/>
            <person name="Pallen M.J."/>
        </authorList>
    </citation>
    <scope>NUCLEOTIDE SEQUENCE</scope>
    <source>
        <strain evidence="10">ChiBcolR8-3208</strain>
    </source>
</reference>
<evidence type="ECO:0000256" key="8">
    <source>
        <dbReference type="RuleBase" id="RU363032"/>
    </source>
</evidence>
<feature type="transmembrane region" description="Helical" evidence="8">
    <location>
        <begin position="173"/>
        <end position="196"/>
    </location>
</feature>
<evidence type="ECO:0000256" key="4">
    <source>
        <dbReference type="ARBA" id="ARBA00022475"/>
    </source>
</evidence>
<evidence type="ECO:0000256" key="5">
    <source>
        <dbReference type="ARBA" id="ARBA00022692"/>
    </source>
</evidence>
<organism evidence="10 11">
    <name type="scientific">Candidatus Acutalibacter ornithocaccae</name>
    <dbReference type="NCBI Taxonomy" id="2838416"/>
    <lineage>
        <taxon>Bacteria</taxon>
        <taxon>Bacillati</taxon>
        <taxon>Bacillota</taxon>
        <taxon>Clostridia</taxon>
        <taxon>Eubacteriales</taxon>
        <taxon>Acutalibacteraceae</taxon>
        <taxon>Acutalibacter</taxon>
    </lineage>
</organism>
<comment type="similarity">
    <text evidence="2">Belongs to the binding-protein-dependent transport system permease family. CysTW subfamily.</text>
</comment>
<dbReference type="EMBL" id="DWXZ01000157">
    <property type="protein sequence ID" value="HJB37889.1"/>
    <property type="molecule type" value="Genomic_DNA"/>
</dbReference>
<dbReference type="InterPro" id="IPR051789">
    <property type="entry name" value="Bact_Polyamine_Transport"/>
</dbReference>
<dbReference type="Proteomes" id="UP000824214">
    <property type="component" value="Unassembled WGS sequence"/>
</dbReference>
<keyword evidence="3 8" id="KW-0813">Transport</keyword>
<evidence type="ECO:0000256" key="2">
    <source>
        <dbReference type="ARBA" id="ARBA00007069"/>
    </source>
</evidence>
<dbReference type="Gene3D" id="1.10.3720.10">
    <property type="entry name" value="MetI-like"/>
    <property type="match status" value="1"/>
</dbReference>
<evidence type="ECO:0000256" key="1">
    <source>
        <dbReference type="ARBA" id="ARBA00004651"/>
    </source>
</evidence>
<accession>A0A9D2LZK2</accession>
<reference evidence="10" key="2">
    <citation type="submission" date="2021-04" db="EMBL/GenBank/DDBJ databases">
        <authorList>
            <person name="Gilroy R."/>
        </authorList>
    </citation>
    <scope>NUCLEOTIDE SEQUENCE</scope>
    <source>
        <strain evidence="10">ChiBcolR8-3208</strain>
    </source>
</reference>
<evidence type="ECO:0000256" key="6">
    <source>
        <dbReference type="ARBA" id="ARBA00022989"/>
    </source>
</evidence>
<evidence type="ECO:0000256" key="7">
    <source>
        <dbReference type="ARBA" id="ARBA00023136"/>
    </source>
</evidence>
<evidence type="ECO:0000256" key="3">
    <source>
        <dbReference type="ARBA" id="ARBA00022448"/>
    </source>
</evidence>
<evidence type="ECO:0000313" key="11">
    <source>
        <dbReference type="Proteomes" id="UP000824214"/>
    </source>
</evidence>
<feature type="transmembrane region" description="Helical" evidence="8">
    <location>
        <begin position="231"/>
        <end position="253"/>
    </location>
</feature>
<dbReference type="PROSITE" id="PS50928">
    <property type="entry name" value="ABC_TM1"/>
    <property type="match status" value="1"/>
</dbReference>
<dbReference type="PANTHER" id="PTHR43848">
    <property type="entry name" value="PUTRESCINE TRANSPORT SYSTEM PERMEASE PROTEIN POTI"/>
    <property type="match status" value="1"/>
</dbReference>